<keyword evidence="4" id="KW-1185">Reference proteome</keyword>
<dbReference type="Pfam" id="PF08707">
    <property type="entry name" value="PriCT_2"/>
    <property type="match status" value="1"/>
</dbReference>
<comment type="caution">
    <text evidence="3">The sequence shown here is derived from an EMBL/GenBank/DDBJ whole genome shotgun (WGS) entry which is preliminary data.</text>
</comment>
<dbReference type="EMBL" id="PVEP01000001">
    <property type="protein sequence ID" value="PQV58749.1"/>
    <property type="molecule type" value="Genomic_DNA"/>
</dbReference>
<proteinExistence type="predicted"/>
<name>A0A2S8SDC0_9RHOB</name>
<evidence type="ECO:0000259" key="1">
    <source>
        <dbReference type="Pfam" id="PF08707"/>
    </source>
</evidence>
<feature type="domain" description="TOTE conflict system primase" evidence="2">
    <location>
        <begin position="7"/>
        <end position="149"/>
    </location>
</feature>
<evidence type="ECO:0000313" key="3">
    <source>
        <dbReference type="EMBL" id="PQV58749.1"/>
    </source>
</evidence>
<accession>A0A2S8SDC0</accession>
<dbReference type="OrthoDB" id="8215052at2"/>
<dbReference type="Pfam" id="PF22548">
    <property type="entry name" value="AEP-TOTE"/>
    <property type="match status" value="1"/>
</dbReference>
<dbReference type="Proteomes" id="UP000238338">
    <property type="component" value="Unassembled WGS sequence"/>
</dbReference>
<dbReference type="InterPro" id="IPR014819">
    <property type="entry name" value="PriCT_2"/>
</dbReference>
<evidence type="ECO:0000313" key="4">
    <source>
        <dbReference type="Proteomes" id="UP000238338"/>
    </source>
</evidence>
<dbReference type="InterPro" id="IPR054347">
    <property type="entry name" value="TOTE_primase"/>
</dbReference>
<dbReference type="RefSeq" id="WP_146111533.1">
    <property type="nucleotide sequence ID" value="NZ_PVEP01000001.1"/>
</dbReference>
<reference evidence="3 4" key="1">
    <citation type="submission" date="2018-02" db="EMBL/GenBank/DDBJ databases">
        <title>Genomic Encyclopedia of Archaeal and Bacterial Type Strains, Phase II (KMG-II): from individual species to whole genera.</title>
        <authorList>
            <person name="Goeker M."/>
        </authorList>
    </citation>
    <scope>NUCLEOTIDE SEQUENCE [LARGE SCALE GENOMIC DNA]</scope>
    <source>
        <strain evidence="3 4">DSM 18921</strain>
    </source>
</reference>
<dbReference type="CDD" id="cd00525">
    <property type="entry name" value="AE_Prim_S_like"/>
    <property type="match status" value="1"/>
</dbReference>
<sequence length="477" mass="54206">MECLRLWRNLADKSGYSVRAWDTAKNKWYYRPINEPLTDDELREHLKRGEDCRAIWLNVGTETAPDARDHTRFMIFDFDDHNQRLTQDEIIARYRAVATVLDEHEIPAYGFISGSGHGAHIWVTFKTPKRVDQVKEQADFILKKAGLERKAGGELADGFVEVLPKGAGQQVCALPFGRQSHRLVLLDAGAWTTSDDDFIVFEYAGKKAGRKKAADTTSEDRDAAFDAFIQKYDPDNRDDWGAAGICLQAAFGKESEWARGRWVAWSQTSRAFKPGDDREWDKLSSAKKYSALSFWRFAQEHGYTGKVPFTATEKRKLLALDFLSDVRILRDQSDVAYAELKPREWVRIDTNDFRNSCALGMYRANQKIPAEQDVKSAQMIAQAQASETAPEHVDLRFARVGGNARAISPRIVQASGLIEKTHGWRMTRGHNREFVFEKVEDVEASVEDIIAMHKQHMAELTTQAEERARGAQVDVPF</sequence>
<evidence type="ECO:0000259" key="2">
    <source>
        <dbReference type="Pfam" id="PF22548"/>
    </source>
</evidence>
<organism evidence="3 4">
    <name type="scientific">Albidovulum denitrificans</name>
    <dbReference type="NCBI Taxonomy" id="404881"/>
    <lineage>
        <taxon>Bacteria</taxon>
        <taxon>Pseudomonadati</taxon>
        <taxon>Pseudomonadota</taxon>
        <taxon>Alphaproteobacteria</taxon>
        <taxon>Rhodobacterales</taxon>
        <taxon>Paracoccaceae</taxon>
        <taxon>Albidovulum</taxon>
    </lineage>
</organism>
<gene>
    <name evidence="3" type="ORF">LX70_00562</name>
</gene>
<dbReference type="AlphaFoldDB" id="A0A2S8SDC0"/>
<feature type="domain" description="Primase C-terminal 2" evidence="1">
    <location>
        <begin position="234"/>
        <end position="298"/>
    </location>
</feature>
<protein>
    <submittedName>
        <fullName evidence="3">Primase-like protein</fullName>
    </submittedName>
</protein>